<keyword evidence="2" id="KW-1185">Reference proteome</keyword>
<protein>
    <submittedName>
        <fullName evidence="1">Uncharacterized protein</fullName>
    </submittedName>
</protein>
<dbReference type="EMBL" id="RJJR01000012">
    <property type="protein sequence ID" value="RNI34784.1"/>
    <property type="molecule type" value="Genomic_DNA"/>
</dbReference>
<reference evidence="1 2" key="1">
    <citation type="submission" date="2018-11" db="EMBL/GenBank/DDBJ databases">
        <title>Draft genome sequence of Ferruginibacter sp. BO-59.</title>
        <authorList>
            <person name="Im W.T."/>
        </authorList>
    </citation>
    <scope>NUCLEOTIDE SEQUENCE [LARGE SCALE GENOMIC DNA]</scope>
    <source>
        <strain evidence="1 2">BO-59</strain>
    </source>
</reference>
<gene>
    <name evidence="1" type="ORF">EFY79_13910</name>
</gene>
<sequence length="313" mass="35562">MKAILLLIPIFMATMGKAQKIQAYYDYLWKPCTPEQARFFSEIQKTDSGWLRHDYFLGTKTLQMSGLYEDSANKIANGYFRFFYANGIPESFGRNVHNKKEGLWIRYDHTGFMEDSTVYVNGKPTGTSLGWHSNGYTADSISYHPDGSAVEVTWRRDGAPSSAGRMMNGKLNGPWVFFHANGQIAARITYNIDEVQKEEYFDASGAPVNTAIEDRPPTFPGGQEGWKKFILKHIYFPSQYQLVNADQVTVVITATIDEDGNVLDPFVEVPFNKSFDNIALTIFKKSPKWLPAIRHNRAVVQKIRQPITFAQEN</sequence>
<evidence type="ECO:0000313" key="1">
    <source>
        <dbReference type="EMBL" id="RNI34784.1"/>
    </source>
</evidence>
<proteinExistence type="predicted"/>
<dbReference type="SUPFAM" id="SSF74653">
    <property type="entry name" value="TolA/TonB C-terminal domain"/>
    <property type="match status" value="1"/>
</dbReference>
<dbReference type="AlphaFoldDB" id="A0A3M9NAH0"/>
<evidence type="ECO:0000313" key="2">
    <source>
        <dbReference type="Proteomes" id="UP000267223"/>
    </source>
</evidence>
<dbReference type="OrthoDB" id="1524045at2"/>
<dbReference type="Gene3D" id="3.90.930.1">
    <property type="match status" value="1"/>
</dbReference>
<dbReference type="InterPro" id="IPR011652">
    <property type="entry name" value="MORN_2"/>
</dbReference>
<dbReference type="RefSeq" id="WP_123121340.1">
    <property type="nucleotide sequence ID" value="NZ_RJJR01000012.1"/>
</dbReference>
<accession>A0A3M9NAH0</accession>
<name>A0A3M9NAH0_9BACT</name>
<dbReference type="Pfam" id="PF07661">
    <property type="entry name" value="MORN_2"/>
    <property type="match status" value="1"/>
</dbReference>
<dbReference type="Proteomes" id="UP000267223">
    <property type="component" value="Unassembled WGS sequence"/>
</dbReference>
<organism evidence="1 2">
    <name type="scientific">Hanamia caeni</name>
    <dbReference type="NCBI Taxonomy" id="2294116"/>
    <lineage>
        <taxon>Bacteria</taxon>
        <taxon>Pseudomonadati</taxon>
        <taxon>Bacteroidota</taxon>
        <taxon>Chitinophagia</taxon>
        <taxon>Chitinophagales</taxon>
        <taxon>Chitinophagaceae</taxon>
        <taxon>Hanamia</taxon>
    </lineage>
</organism>
<dbReference type="SUPFAM" id="SSF82185">
    <property type="entry name" value="Histone H3 K4-specific methyltransferase SET7/9 N-terminal domain"/>
    <property type="match status" value="1"/>
</dbReference>
<comment type="caution">
    <text evidence="1">The sequence shown here is derived from an EMBL/GenBank/DDBJ whole genome shotgun (WGS) entry which is preliminary data.</text>
</comment>
<dbReference type="Gene3D" id="3.30.1150.10">
    <property type="match status" value="1"/>
</dbReference>